<feature type="region of interest" description="Disordered" evidence="1">
    <location>
        <begin position="1"/>
        <end position="26"/>
    </location>
</feature>
<dbReference type="Proteomes" id="UP001281761">
    <property type="component" value="Unassembled WGS sequence"/>
</dbReference>
<proteinExistence type="predicted"/>
<evidence type="ECO:0000313" key="2">
    <source>
        <dbReference type="EMBL" id="KAK2959125.1"/>
    </source>
</evidence>
<dbReference type="EMBL" id="JARBJD010000032">
    <property type="protein sequence ID" value="KAK2959125.1"/>
    <property type="molecule type" value="Genomic_DNA"/>
</dbReference>
<evidence type="ECO:0000256" key="1">
    <source>
        <dbReference type="SAM" id="MobiDB-lite"/>
    </source>
</evidence>
<comment type="caution">
    <text evidence="2">The sequence shown here is derived from an EMBL/GenBank/DDBJ whole genome shotgun (WGS) entry which is preliminary data.</text>
</comment>
<reference evidence="2 3" key="1">
    <citation type="journal article" date="2022" name="bioRxiv">
        <title>Genomics of Preaxostyla Flagellates Illuminates Evolutionary Transitions and the Path Towards Mitochondrial Loss.</title>
        <authorList>
            <person name="Novak L.V.F."/>
            <person name="Treitli S.C."/>
            <person name="Pyrih J."/>
            <person name="Halakuc P."/>
            <person name="Pipaliya S.V."/>
            <person name="Vacek V."/>
            <person name="Brzon O."/>
            <person name="Soukal P."/>
            <person name="Eme L."/>
            <person name="Dacks J.B."/>
            <person name="Karnkowska A."/>
            <person name="Elias M."/>
            <person name="Hampl V."/>
        </authorList>
    </citation>
    <scope>NUCLEOTIDE SEQUENCE [LARGE SCALE GENOMIC DNA]</scope>
    <source>
        <strain evidence="2">NAU3</strain>
        <tissue evidence="2">Gut</tissue>
    </source>
</reference>
<name>A0ABQ9Y5V5_9EUKA</name>
<organism evidence="2 3">
    <name type="scientific">Blattamonas nauphoetae</name>
    <dbReference type="NCBI Taxonomy" id="2049346"/>
    <lineage>
        <taxon>Eukaryota</taxon>
        <taxon>Metamonada</taxon>
        <taxon>Preaxostyla</taxon>
        <taxon>Oxymonadida</taxon>
        <taxon>Blattamonas</taxon>
    </lineage>
</organism>
<dbReference type="SUPFAM" id="SSF51126">
    <property type="entry name" value="Pectin lyase-like"/>
    <property type="match status" value="1"/>
</dbReference>
<gene>
    <name evidence="2" type="ORF">BLNAU_5920</name>
</gene>
<sequence>MISNTTFSRCTTQSRSRPSPNIDHTYTDRTFTSVSDRIVHSVEDIDEDRDSVTITGCSFTDVVFVPDESADLFCGGAIYLEGPFSSILINDSSFERCFVDNADTTGEQVSGMVVYLLPTPTVDSVTISECSFTDYVGPTNSFTRGCVTFQCNQIQGDLF</sequence>
<dbReference type="InterPro" id="IPR011050">
    <property type="entry name" value="Pectin_lyase_fold/virulence"/>
</dbReference>
<evidence type="ECO:0000313" key="3">
    <source>
        <dbReference type="Proteomes" id="UP001281761"/>
    </source>
</evidence>
<accession>A0ABQ9Y5V5</accession>
<protein>
    <recommendedName>
        <fullName evidence="4">Right handed beta helix domain-containing protein</fullName>
    </recommendedName>
</protein>
<evidence type="ECO:0008006" key="4">
    <source>
        <dbReference type="Google" id="ProtNLM"/>
    </source>
</evidence>
<keyword evidence="3" id="KW-1185">Reference proteome</keyword>